<evidence type="ECO:0000313" key="1">
    <source>
        <dbReference type="EMBL" id="QOR61219.1"/>
    </source>
</evidence>
<dbReference type="AlphaFoldDB" id="A0A7M1S3B5"/>
<gene>
    <name evidence="1" type="ORF">IMZ28_07095</name>
</gene>
<proteinExistence type="predicted"/>
<accession>A0A7M1S3B5</accession>
<dbReference type="KEGG" id="sinu:IMZ28_07095"/>
<dbReference type="Proteomes" id="UP000595074">
    <property type="component" value="Chromosome"/>
</dbReference>
<organism evidence="1 2">
    <name type="scientific">Sulfurovum indicum</name>
    <dbReference type="NCBI Taxonomy" id="2779528"/>
    <lineage>
        <taxon>Bacteria</taxon>
        <taxon>Pseudomonadati</taxon>
        <taxon>Campylobacterota</taxon>
        <taxon>Epsilonproteobacteria</taxon>
        <taxon>Campylobacterales</taxon>
        <taxon>Sulfurovaceae</taxon>
        <taxon>Sulfurovum</taxon>
    </lineage>
</organism>
<dbReference type="EMBL" id="CP063164">
    <property type="protein sequence ID" value="QOR61219.1"/>
    <property type="molecule type" value="Genomic_DNA"/>
</dbReference>
<reference evidence="1 2" key="1">
    <citation type="submission" date="2020-10" db="EMBL/GenBank/DDBJ databases">
        <title>The genome of sulfurovum sp.</title>
        <authorList>
            <person name="Xie S."/>
            <person name="Shao Z."/>
            <person name="Jiang L."/>
        </authorList>
    </citation>
    <scope>NUCLEOTIDE SEQUENCE [LARGE SCALE GENOMIC DNA]</scope>
    <source>
        <strain evidence="1 2">ST-419</strain>
    </source>
</reference>
<name>A0A7M1S3B5_9BACT</name>
<keyword evidence="2" id="KW-1185">Reference proteome</keyword>
<evidence type="ECO:0000313" key="2">
    <source>
        <dbReference type="Proteomes" id="UP000595074"/>
    </source>
</evidence>
<protein>
    <submittedName>
        <fullName evidence="1">Uncharacterized protein</fullName>
    </submittedName>
</protein>
<sequence length="74" mass="7737">MAYAVQVMVVDRRTGKGLSGQRVKAYGGPEVKTNSSGLATVIVSSSAVDVYVNGMRAYNGSVSAAPKPIIYERG</sequence>
<dbReference type="RefSeq" id="WP_197547892.1">
    <property type="nucleotide sequence ID" value="NZ_CP063164.1"/>
</dbReference>